<accession>A0A934RSS2</accession>
<dbReference type="GO" id="GO:0016799">
    <property type="term" value="F:hydrolase activity, hydrolyzing N-glycosyl compounds"/>
    <property type="evidence" value="ECO:0007669"/>
    <property type="project" value="InterPro"/>
</dbReference>
<dbReference type="Pfam" id="PF07632">
    <property type="entry name" value="Sde182_NH-like"/>
    <property type="match status" value="1"/>
</dbReference>
<dbReference type="Gene3D" id="2.160.20.10">
    <property type="entry name" value="Single-stranded right-handed beta-helix, Pectin lyase-like"/>
    <property type="match status" value="1"/>
</dbReference>
<dbReference type="EMBL" id="JAENIL010000007">
    <property type="protein sequence ID" value="MBK1876197.1"/>
    <property type="molecule type" value="Genomic_DNA"/>
</dbReference>
<proteinExistence type="predicted"/>
<keyword evidence="1" id="KW-0732">Signal</keyword>
<evidence type="ECO:0000313" key="4">
    <source>
        <dbReference type="Proteomes" id="UP000617628"/>
    </source>
</evidence>
<dbReference type="SUPFAM" id="SSF51126">
    <property type="entry name" value="Pectin lyase-like"/>
    <property type="match status" value="1"/>
</dbReference>
<feature type="domain" description="Cellulose-binding Sde182 nucleoside hydrolase-like" evidence="2">
    <location>
        <begin position="29"/>
        <end position="185"/>
    </location>
</feature>
<evidence type="ECO:0000259" key="2">
    <source>
        <dbReference type="Pfam" id="PF07632"/>
    </source>
</evidence>
<name>A0A934RSS2_9BACT</name>
<dbReference type="InterPro" id="IPR011483">
    <property type="entry name" value="Sde182_NH-like"/>
</dbReference>
<dbReference type="InterPro" id="IPR012334">
    <property type="entry name" value="Pectin_lyas_fold"/>
</dbReference>
<sequence>MFLNRLVLPLLSLALFCSYSAAKTPEKPRVWVVTDIQVGGHGDPDDDVTMGAFLLLADHYQIEGITVGSSDRYSGGTKIWCEETFYADYLREVDNLNAVFDGAYQTEIGFHMASTSGHVFSELHPETQFDEFLDLYPSIRDMIAAAEEGPLYVLNWGLLTELSLAVKYCLEQGKIDTLKNLRIISHWTQRHGRWNCDTDNDACNYIHDQAENHPEVIMYELGPSGQQGMAENICQTAGELDRELMLNSRIGRYLDTKWIGYGRQKGMPDFSDGATFLVLMGFGGGLDYHSTNGIVANQEEANALLCADRPKIFALLEERAIAAAGQRPQGKTIDFTGSPTQLQKAIDSAPAGSVISCDPTQQFTLQEPIRIDKAITLKGLNARLPDGLGSTQLIVVESEGVKLTDLELHGNYDSVDQEVRSPLISIHAGDFRVERCSFYDSSKDGVEINPLEGSDDIIGGIVRDIKAYRIGRDAVSISGGKKFATFSSKTFVSKRATDAVP</sequence>
<dbReference type="Proteomes" id="UP000617628">
    <property type="component" value="Unassembled WGS sequence"/>
</dbReference>
<dbReference type="AlphaFoldDB" id="A0A934RSS2"/>
<dbReference type="RefSeq" id="WP_200354413.1">
    <property type="nucleotide sequence ID" value="NZ_JAENIL010000007.1"/>
</dbReference>
<feature type="signal peptide" evidence="1">
    <location>
        <begin position="1"/>
        <end position="21"/>
    </location>
</feature>
<reference evidence="3" key="1">
    <citation type="submission" date="2021-01" db="EMBL/GenBank/DDBJ databases">
        <title>Modified the classification status of verrucomicrobia.</title>
        <authorList>
            <person name="Feng X."/>
        </authorList>
    </citation>
    <scope>NUCLEOTIDE SEQUENCE</scope>
    <source>
        <strain evidence="3">KCTC 13126</strain>
    </source>
</reference>
<evidence type="ECO:0000256" key="1">
    <source>
        <dbReference type="SAM" id="SignalP"/>
    </source>
</evidence>
<protein>
    <recommendedName>
        <fullName evidence="2">Cellulose-binding Sde182 nucleoside hydrolase-like domain-containing protein</fullName>
    </recommendedName>
</protein>
<feature type="chain" id="PRO_5036728633" description="Cellulose-binding Sde182 nucleoside hydrolase-like domain-containing protein" evidence="1">
    <location>
        <begin position="22"/>
        <end position="501"/>
    </location>
</feature>
<evidence type="ECO:0000313" key="3">
    <source>
        <dbReference type="EMBL" id="MBK1876197.1"/>
    </source>
</evidence>
<dbReference type="InterPro" id="IPR011050">
    <property type="entry name" value="Pectin_lyase_fold/virulence"/>
</dbReference>
<organism evidence="3 4">
    <name type="scientific">Pelagicoccus mobilis</name>
    <dbReference type="NCBI Taxonomy" id="415221"/>
    <lineage>
        <taxon>Bacteria</taxon>
        <taxon>Pseudomonadati</taxon>
        <taxon>Verrucomicrobiota</taxon>
        <taxon>Opitutia</taxon>
        <taxon>Puniceicoccales</taxon>
        <taxon>Pelagicoccaceae</taxon>
        <taxon>Pelagicoccus</taxon>
    </lineage>
</organism>
<keyword evidence="4" id="KW-1185">Reference proteome</keyword>
<comment type="caution">
    <text evidence="3">The sequence shown here is derived from an EMBL/GenBank/DDBJ whole genome shotgun (WGS) entry which is preliminary data.</text>
</comment>
<gene>
    <name evidence="3" type="ORF">JIN87_04915</name>
</gene>
<dbReference type="Gene3D" id="3.90.245.10">
    <property type="entry name" value="Ribonucleoside hydrolase-like"/>
    <property type="match status" value="1"/>
</dbReference>
<dbReference type="InterPro" id="IPR036452">
    <property type="entry name" value="Ribo_hydro-like"/>
</dbReference>